<proteinExistence type="predicted"/>
<evidence type="ECO:0000313" key="5">
    <source>
        <dbReference type="Proteomes" id="UP001500604"/>
    </source>
</evidence>
<dbReference type="Pfam" id="PF23562">
    <property type="entry name" value="AMP-binding_C_3"/>
    <property type="match status" value="1"/>
</dbReference>
<keyword evidence="1" id="KW-0547">Nucleotide-binding</keyword>
<dbReference type="Pfam" id="PF00501">
    <property type="entry name" value="AMP-binding"/>
    <property type="match status" value="1"/>
</dbReference>
<dbReference type="Gene3D" id="3.40.50.12780">
    <property type="entry name" value="N-terminal domain of ligase-like"/>
    <property type="match status" value="1"/>
</dbReference>
<feature type="domain" description="AMP-dependent synthetase/ligase" evidence="3">
    <location>
        <begin position="12"/>
        <end position="385"/>
    </location>
</feature>
<dbReference type="PROSITE" id="PS00455">
    <property type="entry name" value="AMP_BINDING"/>
    <property type="match status" value="1"/>
</dbReference>
<comment type="caution">
    <text evidence="4">The sequence shown here is derived from an EMBL/GenBank/DDBJ whole genome shotgun (WGS) entry which is preliminary data.</text>
</comment>
<dbReference type="InterPro" id="IPR000873">
    <property type="entry name" value="AMP-dep_synth/lig_dom"/>
</dbReference>
<evidence type="ECO:0000256" key="2">
    <source>
        <dbReference type="ARBA" id="ARBA00022840"/>
    </source>
</evidence>
<dbReference type="EMBL" id="BAABFL010000471">
    <property type="protein sequence ID" value="GAA4652190.1"/>
    <property type="molecule type" value="Genomic_DNA"/>
</dbReference>
<reference evidence="5" key="1">
    <citation type="journal article" date="2019" name="Int. J. Syst. Evol. Microbiol.">
        <title>The Global Catalogue of Microorganisms (GCM) 10K type strain sequencing project: providing services to taxonomists for standard genome sequencing and annotation.</title>
        <authorList>
            <consortium name="The Broad Institute Genomics Platform"/>
            <consortium name="The Broad Institute Genome Sequencing Center for Infectious Disease"/>
            <person name="Wu L."/>
            <person name="Ma J."/>
        </authorList>
    </citation>
    <scope>NUCLEOTIDE SEQUENCE [LARGE SCALE GENOMIC DNA]</scope>
    <source>
        <strain evidence="5">JCM 17805</strain>
    </source>
</reference>
<dbReference type="PANTHER" id="PTHR43272:SF33">
    <property type="entry name" value="AMP-BINDING DOMAIN-CONTAINING PROTEIN-RELATED"/>
    <property type="match status" value="1"/>
</dbReference>
<accession>A0ABP8VAZ0</accession>
<evidence type="ECO:0000259" key="3">
    <source>
        <dbReference type="Pfam" id="PF00501"/>
    </source>
</evidence>
<evidence type="ECO:0000256" key="1">
    <source>
        <dbReference type="ARBA" id="ARBA00022741"/>
    </source>
</evidence>
<dbReference type="SUPFAM" id="SSF56801">
    <property type="entry name" value="Acetyl-CoA synthetase-like"/>
    <property type="match status" value="1"/>
</dbReference>
<sequence>MPIAQKTPVQMLEEQAKQQGKRVFLRQPVNRELCDFSWEAVSKMTRLLAGSLRQLGFCPGDRIAVLSKNCAEWFITDLALMSGGYISVPIYPTANADTIRYVLKHSGAKAIFVGKLDDWPAQEAGVPGDLVRLGMPYETMPAQYHWQQLMEMAPPLEPSYPEPDDVMSIIYTSGSTGNPKGAVLTYRSYSWAAQAVAQDLQAGTDDRVISYLPLAHITERVYIEGASLYSGLVVYFAESLDTFIEDVQAASPTLFISVPRLWTLFQKNIIDKIGHNKLNLLLRLPFIGKIVAGKIRAGLGLQDARILGCGSAPVSPVLLRWYEQVGMPITEAWGMTENGAYATLNYPFRSDKVGTVGRPGIDCEVKVGENQELLFKSPGLFKAYYQDPEATAATFTDDGFFRTGDQAEIDADNYVTIIGRVKDTFKTAKGKYVTPVPLERKLVQNPLIELVCVIGSGLPYPVALVQLSEGASGMPKEQVTQSLQETCRAVSAQMESHATLGGILVVQEPWTVENDVLTPTLKIKRQVLDKRYTDKVSEMRNDQVQWESDI</sequence>
<dbReference type="InterPro" id="IPR042099">
    <property type="entry name" value="ANL_N_sf"/>
</dbReference>
<gene>
    <name evidence="4" type="ORF">GCM10023116_44740</name>
</gene>
<dbReference type="Proteomes" id="UP001500604">
    <property type="component" value="Unassembled WGS sequence"/>
</dbReference>
<keyword evidence="5" id="KW-1185">Reference proteome</keyword>
<protein>
    <submittedName>
        <fullName evidence="4">AMP-binding protein</fullName>
    </submittedName>
</protein>
<dbReference type="RefSeq" id="WP_345198707.1">
    <property type="nucleotide sequence ID" value="NZ_BAABFL010000471.1"/>
</dbReference>
<name>A0ABP8VAZ0_9GAMM</name>
<evidence type="ECO:0000313" key="4">
    <source>
        <dbReference type="EMBL" id="GAA4652190.1"/>
    </source>
</evidence>
<organism evidence="4 5">
    <name type="scientific">Kistimonas scapharcae</name>
    <dbReference type="NCBI Taxonomy" id="1036133"/>
    <lineage>
        <taxon>Bacteria</taxon>
        <taxon>Pseudomonadati</taxon>
        <taxon>Pseudomonadota</taxon>
        <taxon>Gammaproteobacteria</taxon>
        <taxon>Oceanospirillales</taxon>
        <taxon>Endozoicomonadaceae</taxon>
        <taxon>Kistimonas</taxon>
    </lineage>
</organism>
<keyword evidence="2" id="KW-0067">ATP-binding</keyword>
<dbReference type="PANTHER" id="PTHR43272">
    <property type="entry name" value="LONG-CHAIN-FATTY-ACID--COA LIGASE"/>
    <property type="match status" value="1"/>
</dbReference>
<dbReference type="InterPro" id="IPR020845">
    <property type="entry name" value="AMP-binding_CS"/>
</dbReference>